<dbReference type="OrthoDB" id="2016320at2759"/>
<keyword evidence="2" id="KW-1185">Reference proteome</keyword>
<dbReference type="InterPro" id="IPR011990">
    <property type="entry name" value="TPR-like_helical_dom_sf"/>
</dbReference>
<name>A0A835HN11_9MAGN</name>
<organism evidence="1 2">
    <name type="scientific">Coptis chinensis</name>
    <dbReference type="NCBI Taxonomy" id="261450"/>
    <lineage>
        <taxon>Eukaryota</taxon>
        <taxon>Viridiplantae</taxon>
        <taxon>Streptophyta</taxon>
        <taxon>Embryophyta</taxon>
        <taxon>Tracheophyta</taxon>
        <taxon>Spermatophyta</taxon>
        <taxon>Magnoliopsida</taxon>
        <taxon>Ranunculales</taxon>
        <taxon>Ranunculaceae</taxon>
        <taxon>Coptidoideae</taxon>
        <taxon>Coptis</taxon>
    </lineage>
</organism>
<dbReference type="Proteomes" id="UP000631114">
    <property type="component" value="Unassembled WGS sequence"/>
</dbReference>
<protein>
    <submittedName>
        <fullName evidence="1">Uncharacterized protein</fullName>
    </submittedName>
</protein>
<reference evidence="1 2" key="1">
    <citation type="submission" date="2020-10" db="EMBL/GenBank/DDBJ databases">
        <title>The Coptis chinensis genome and diversification of protoberbering-type alkaloids.</title>
        <authorList>
            <person name="Wang B."/>
            <person name="Shu S."/>
            <person name="Song C."/>
            <person name="Liu Y."/>
        </authorList>
    </citation>
    <scope>NUCLEOTIDE SEQUENCE [LARGE SCALE GENOMIC DNA]</scope>
    <source>
        <strain evidence="1">HL-2020</strain>
        <tissue evidence="1">Leaf</tissue>
    </source>
</reference>
<accession>A0A835HN11</accession>
<comment type="caution">
    <text evidence="1">The sequence shown here is derived from an EMBL/GenBank/DDBJ whole genome shotgun (WGS) entry which is preliminary data.</text>
</comment>
<evidence type="ECO:0000313" key="1">
    <source>
        <dbReference type="EMBL" id="KAF9601836.1"/>
    </source>
</evidence>
<dbReference type="AlphaFoldDB" id="A0A835HN11"/>
<sequence length="420" mass="47674">MQLVSKNVDKISRVLFKPRFVLYQRTSLVQISTLSGTSYSQTRLLPDAQHVVSLSMKTMMNMSRASYTTEATNKPPRNGPTEEVKEIYDKMIKSIEGEIVPPSKEEEERAAVETKKNKGKIVLPRRKIKGQTAPPNTLLWSLVEKCANLDDIVLLFDMLQNLRRFRLSNLRIHDNFNCTLCLKIAEACARVGAIDYGKKALWEHNKYGLTPSVSSANYLLLYAKESNDTKLMVEVMQLLKRNHLPLQPGTADIIFSTCYNVDDWELISKYANKFLKAGVKLRRTTFGTWMKFSAKRGDVKSIWKIENLRSKAMEKHNLDTGFSCAKGFLLEGKPESAAAIIHVLNEKLRDEKRTGITLELQRLVSEWPSEVTKQQKEEDRKSLASSLTRDIPAMVTGLLNMGLEVAVNLDDLNKNEAITF</sequence>
<gene>
    <name evidence="1" type="ORF">IFM89_023523</name>
</gene>
<dbReference type="PANTHER" id="PTHR47604">
    <property type="entry name" value="ADENYLYL CYCLASE"/>
    <property type="match status" value="1"/>
</dbReference>
<dbReference type="Gene3D" id="1.25.40.10">
    <property type="entry name" value="Tetratricopeptide repeat domain"/>
    <property type="match status" value="1"/>
</dbReference>
<evidence type="ECO:0000313" key="2">
    <source>
        <dbReference type="Proteomes" id="UP000631114"/>
    </source>
</evidence>
<dbReference type="PANTHER" id="PTHR47604:SF1">
    <property type="entry name" value="ADENYLYL CYCLASE"/>
    <property type="match status" value="1"/>
</dbReference>
<dbReference type="EMBL" id="JADFTS010000006">
    <property type="protein sequence ID" value="KAF9601836.1"/>
    <property type="molecule type" value="Genomic_DNA"/>
</dbReference>
<proteinExistence type="predicted"/>